<dbReference type="Proteomes" id="UP000295537">
    <property type="component" value="Unassembled WGS sequence"/>
</dbReference>
<dbReference type="Gene3D" id="3.90.220.20">
    <property type="entry name" value="DNA methylase specificity domains"/>
    <property type="match status" value="2"/>
</dbReference>
<keyword evidence="2" id="KW-0680">Restriction system</keyword>
<evidence type="ECO:0000256" key="2">
    <source>
        <dbReference type="ARBA" id="ARBA00022747"/>
    </source>
</evidence>
<dbReference type="InterPro" id="IPR000055">
    <property type="entry name" value="Restrct_endonuc_typeI_TRD"/>
</dbReference>
<dbReference type="RefSeq" id="WP_132501212.1">
    <property type="nucleotide sequence ID" value="NZ_SLXJ01000005.1"/>
</dbReference>
<name>A0A4R2N9M0_9PAST</name>
<evidence type="ECO:0000256" key="1">
    <source>
        <dbReference type="ARBA" id="ARBA00010923"/>
    </source>
</evidence>
<comment type="caution">
    <text evidence="5">The sequence shown here is derived from an EMBL/GenBank/DDBJ whole genome shotgun (WGS) entry which is preliminary data.</text>
</comment>
<protein>
    <submittedName>
        <fullName evidence="5">Type I restriction enzyme S subunit</fullName>
    </submittedName>
</protein>
<dbReference type="SUPFAM" id="SSF116734">
    <property type="entry name" value="DNA methylase specificity domain"/>
    <property type="match status" value="2"/>
</dbReference>
<evidence type="ECO:0000313" key="5">
    <source>
        <dbReference type="EMBL" id="TCP17615.1"/>
    </source>
</evidence>
<dbReference type="OrthoDB" id="398435at2"/>
<dbReference type="GO" id="GO:0003677">
    <property type="term" value="F:DNA binding"/>
    <property type="evidence" value="ECO:0007669"/>
    <property type="project" value="UniProtKB-KW"/>
</dbReference>
<comment type="similarity">
    <text evidence="1">Belongs to the type-I restriction system S methylase family.</text>
</comment>
<evidence type="ECO:0000256" key="3">
    <source>
        <dbReference type="ARBA" id="ARBA00023125"/>
    </source>
</evidence>
<dbReference type="InterPro" id="IPR051212">
    <property type="entry name" value="Type-I_RE_S_subunit"/>
</dbReference>
<dbReference type="InterPro" id="IPR044946">
    <property type="entry name" value="Restrct_endonuc_typeI_TRD_sf"/>
</dbReference>
<organism evidence="5 6">
    <name type="scientific">Nicoletella semolina</name>
    <dbReference type="NCBI Taxonomy" id="271160"/>
    <lineage>
        <taxon>Bacteria</taxon>
        <taxon>Pseudomonadati</taxon>
        <taxon>Pseudomonadota</taxon>
        <taxon>Gammaproteobacteria</taxon>
        <taxon>Pasteurellales</taxon>
        <taxon>Pasteurellaceae</taxon>
        <taxon>Nicoletella</taxon>
    </lineage>
</organism>
<evidence type="ECO:0000313" key="6">
    <source>
        <dbReference type="Proteomes" id="UP000295537"/>
    </source>
</evidence>
<dbReference type="Pfam" id="PF01420">
    <property type="entry name" value="Methylase_S"/>
    <property type="match status" value="2"/>
</dbReference>
<keyword evidence="6" id="KW-1185">Reference proteome</keyword>
<gene>
    <name evidence="5" type="ORF">EV693_10583</name>
</gene>
<dbReference type="EMBL" id="SLXJ01000005">
    <property type="protein sequence ID" value="TCP17615.1"/>
    <property type="molecule type" value="Genomic_DNA"/>
</dbReference>
<evidence type="ECO:0000259" key="4">
    <source>
        <dbReference type="Pfam" id="PF01420"/>
    </source>
</evidence>
<proteinExistence type="inferred from homology"/>
<feature type="domain" description="Type I restriction modification DNA specificity" evidence="4">
    <location>
        <begin position="336"/>
        <end position="498"/>
    </location>
</feature>
<feature type="domain" description="Type I restriction modification DNA specificity" evidence="4">
    <location>
        <begin position="75"/>
        <end position="243"/>
    </location>
</feature>
<keyword evidence="3" id="KW-0238">DNA-binding</keyword>
<dbReference type="PANTHER" id="PTHR43140:SF1">
    <property type="entry name" value="TYPE I RESTRICTION ENZYME ECOKI SPECIFICITY SUBUNIT"/>
    <property type="match status" value="1"/>
</dbReference>
<dbReference type="GO" id="GO:0009307">
    <property type="term" value="P:DNA restriction-modification system"/>
    <property type="evidence" value="ECO:0007669"/>
    <property type="project" value="UniProtKB-KW"/>
</dbReference>
<dbReference type="PANTHER" id="PTHR43140">
    <property type="entry name" value="TYPE-1 RESTRICTION ENZYME ECOKI SPECIFICITY PROTEIN"/>
    <property type="match status" value="1"/>
</dbReference>
<sequence length="504" mass="57794">MKAQQLKNAILQLAIQGKLVPQDPSDEPASVLLEKIKQKKDRLIAEGKIKKSKKATDNLPSVSQQDFPFEIPESWEIEKLGNIIFNLGQKTPNERFFYIDVGLINNKIHKLNSLENILEPDQAPSRARKIVQKNSILYSTVRPYLQNICILEQDFQYEPIASTAFAVMNVFTNFYHKYLFYYLLSPVFTEFVNQEMVGVAYPAINDDKLYNLPIAIPPLNEQKRIVAKIEALLPYIEQYAEKEEKLTALHQQFPEQLKKSILQAAIQGKLTEQDPNDEPASRLIERIKAEKLRLIAEKKRKKPKVESEIILRDNLPYEIINGEERCIADEIPFDIPENWGWVRLENIILFNIGGGTPSKNISEYWNGEIPWASVKDLDKDSIYLNNTSDFISDLGLENSSSNIIPKNNIILCTRMGLGKIAINNIDVSINQDLRGIILSNDVDKLFFVYFFKTLNLQGQGLTVKGLPVEELNKIYFPLPPLNEQKRIVEKIEKLFSTLQNLAYN</sequence>
<dbReference type="CDD" id="cd17285">
    <property type="entry name" value="RMtype1_S_Csp16704I_TRD2-CR2_like"/>
    <property type="match status" value="1"/>
</dbReference>
<reference evidence="5 6" key="1">
    <citation type="submission" date="2019-03" db="EMBL/GenBank/DDBJ databases">
        <title>Genomic Encyclopedia of Type Strains, Phase IV (KMG-IV): sequencing the most valuable type-strain genomes for metagenomic binning, comparative biology and taxonomic classification.</title>
        <authorList>
            <person name="Goeker M."/>
        </authorList>
    </citation>
    <scope>NUCLEOTIDE SEQUENCE [LARGE SCALE GENOMIC DNA]</scope>
    <source>
        <strain evidence="5 6">DSM 16380</strain>
    </source>
</reference>
<accession>A0A4R2N9M0</accession>
<dbReference type="AlphaFoldDB" id="A0A4R2N9M0"/>